<feature type="transmembrane region" description="Helical" evidence="5">
    <location>
        <begin position="229"/>
        <end position="247"/>
    </location>
</feature>
<sequence length="417" mass="45194">MTTETIAEHHGLRRTQWMTLIAAFLGWMFDGVEMGIFPLVARPSLQDLLGVTDDAEIGRWMGLITAGFLVGAALGGLVFGWLGDRIGRVRAMSLSIVTYSVFTGLCYFAAEPWHLGGLRFLAALGMGGEWSLGVALVMECWPERHRPWLAGAIGAASNVGFLLIACIGWMIPVTVESWRWVMIAGAAPALLTFFIRLFVPESERWKEAIEQESANPFTEILKPKILKPTLLGIAFASIALIGSWGSVQWLPLWADQMTGGTVPEAKAMTTALTAVGAIIGCLGGAYLGGVVGRRPVYFMLSLLSLLTCGYLFRMVDAYGYEFLFMAAIVGTVTSAFYGWLPLYLPELFPTRVRATCQGLSFNAGRIFAAVGALQMGALMKHYNGSYAQAGATISLIYVLGLLLIWLAPETKGQSLPD</sequence>
<dbReference type="EMBL" id="PUIA01000016">
    <property type="protein sequence ID" value="PQO38838.1"/>
    <property type="molecule type" value="Genomic_DNA"/>
</dbReference>
<protein>
    <submittedName>
        <fullName evidence="7">MFS transporter</fullName>
    </submittedName>
</protein>
<keyword evidence="4 5" id="KW-0472">Membrane</keyword>
<dbReference type="Pfam" id="PF07690">
    <property type="entry name" value="MFS_1"/>
    <property type="match status" value="1"/>
</dbReference>
<dbReference type="PANTHER" id="PTHR23508:SF10">
    <property type="entry name" value="CARBOXYLIC ACID TRANSPORTER PROTEIN HOMOLOG"/>
    <property type="match status" value="1"/>
</dbReference>
<feature type="transmembrane region" description="Helical" evidence="5">
    <location>
        <begin position="60"/>
        <end position="82"/>
    </location>
</feature>
<dbReference type="PANTHER" id="PTHR23508">
    <property type="entry name" value="CARBOXYLIC ACID TRANSPORTER PROTEIN HOMOLOG"/>
    <property type="match status" value="1"/>
</dbReference>
<accession>A0A2S8G327</accession>
<feature type="transmembrane region" description="Helical" evidence="5">
    <location>
        <begin position="89"/>
        <end position="110"/>
    </location>
</feature>
<feature type="transmembrane region" description="Helical" evidence="5">
    <location>
        <begin position="149"/>
        <end position="171"/>
    </location>
</feature>
<name>A0A2S8G327_9BACT</name>
<dbReference type="GO" id="GO:0005886">
    <property type="term" value="C:plasma membrane"/>
    <property type="evidence" value="ECO:0007669"/>
    <property type="project" value="TreeGrafter"/>
</dbReference>
<evidence type="ECO:0000313" key="8">
    <source>
        <dbReference type="Proteomes" id="UP000240009"/>
    </source>
</evidence>
<evidence type="ECO:0000313" key="7">
    <source>
        <dbReference type="EMBL" id="PQO38838.1"/>
    </source>
</evidence>
<feature type="transmembrane region" description="Helical" evidence="5">
    <location>
        <begin position="318"/>
        <end position="340"/>
    </location>
</feature>
<dbReference type="InterPro" id="IPR020846">
    <property type="entry name" value="MFS_dom"/>
</dbReference>
<dbReference type="InterPro" id="IPR011701">
    <property type="entry name" value="MFS"/>
</dbReference>
<organism evidence="7 8">
    <name type="scientific">Blastopirellula marina</name>
    <dbReference type="NCBI Taxonomy" id="124"/>
    <lineage>
        <taxon>Bacteria</taxon>
        <taxon>Pseudomonadati</taxon>
        <taxon>Planctomycetota</taxon>
        <taxon>Planctomycetia</taxon>
        <taxon>Pirellulales</taxon>
        <taxon>Pirellulaceae</taxon>
        <taxon>Blastopirellula</taxon>
    </lineage>
</organism>
<comment type="caution">
    <text evidence="7">The sequence shown here is derived from an EMBL/GenBank/DDBJ whole genome shotgun (WGS) entry which is preliminary data.</text>
</comment>
<evidence type="ECO:0000256" key="2">
    <source>
        <dbReference type="ARBA" id="ARBA00022692"/>
    </source>
</evidence>
<feature type="transmembrane region" description="Helical" evidence="5">
    <location>
        <begin position="267"/>
        <end position="288"/>
    </location>
</feature>
<feature type="transmembrane region" description="Helical" evidence="5">
    <location>
        <begin position="385"/>
        <end position="407"/>
    </location>
</feature>
<proteinExistence type="predicted"/>
<dbReference type="SUPFAM" id="SSF103473">
    <property type="entry name" value="MFS general substrate transporter"/>
    <property type="match status" value="1"/>
</dbReference>
<feature type="transmembrane region" description="Helical" evidence="5">
    <location>
        <begin position="116"/>
        <end position="137"/>
    </location>
</feature>
<feature type="domain" description="Major facilitator superfamily (MFS) profile" evidence="6">
    <location>
        <begin position="19"/>
        <end position="412"/>
    </location>
</feature>
<feature type="transmembrane region" description="Helical" evidence="5">
    <location>
        <begin position="295"/>
        <end position="312"/>
    </location>
</feature>
<keyword evidence="2 5" id="KW-0812">Transmembrane</keyword>
<feature type="transmembrane region" description="Helical" evidence="5">
    <location>
        <begin position="20"/>
        <end position="40"/>
    </location>
</feature>
<evidence type="ECO:0000256" key="4">
    <source>
        <dbReference type="ARBA" id="ARBA00023136"/>
    </source>
</evidence>
<keyword evidence="3 5" id="KW-1133">Transmembrane helix</keyword>
<evidence type="ECO:0000256" key="1">
    <source>
        <dbReference type="ARBA" id="ARBA00004141"/>
    </source>
</evidence>
<evidence type="ECO:0000256" key="3">
    <source>
        <dbReference type="ARBA" id="ARBA00022989"/>
    </source>
</evidence>
<comment type="subcellular location">
    <subcellularLocation>
        <location evidence="1">Membrane</location>
        <topology evidence="1">Multi-pass membrane protein</topology>
    </subcellularLocation>
</comment>
<dbReference type="GO" id="GO:0046943">
    <property type="term" value="F:carboxylic acid transmembrane transporter activity"/>
    <property type="evidence" value="ECO:0007669"/>
    <property type="project" value="TreeGrafter"/>
</dbReference>
<reference evidence="7 8" key="1">
    <citation type="submission" date="2018-02" db="EMBL/GenBank/DDBJ databases">
        <title>Comparative genomes isolates from brazilian mangrove.</title>
        <authorList>
            <person name="Araujo J.E."/>
            <person name="Taketani R.G."/>
            <person name="Silva M.C.P."/>
            <person name="Loureco M.V."/>
            <person name="Andreote F.D."/>
        </authorList>
    </citation>
    <scope>NUCLEOTIDE SEQUENCE [LARGE SCALE GENOMIC DNA]</scope>
    <source>
        <strain evidence="7 8">HEX-2 MGV</strain>
    </source>
</reference>
<dbReference type="Proteomes" id="UP000240009">
    <property type="component" value="Unassembled WGS sequence"/>
</dbReference>
<evidence type="ECO:0000256" key="5">
    <source>
        <dbReference type="SAM" id="Phobius"/>
    </source>
</evidence>
<dbReference type="InterPro" id="IPR036259">
    <property type="entry name" value="MFS_trans_sf"/>
</dbReference>
<gene>
    <name evidence="7" type="ORF">C5Y96_02920</name>
</gene>
<dbReference type="RefSeq" id="WP_105350038.1">
    <property type="nucleotide sequence ID" value="NZ_PUIA01000016.1"/>
</dbReference>
<dbReference type="AlphaFoldDB" id="A0A2S8G327"/>
<evidence type="ECO:0000259" key="6">
    <source>
        <dbReference type="PROSITE" id="PS50850"/>
    </source>
</evidence>
<dbReference type="Gene3D" id="1.20.1250.20">
    <property type="entry name" value="MFS general substrate transporter like domains"/>
    <property type="match status" value="2"/>
</dbReference>
<feature type="transmembrane region" description="Helical" evidence="5">
    <location>
        <begin position="177"/>
        <end position="199"/>
    </location>
</feature>
<dbReference type="PROSITE" id="PS50850">
    <property type="entry name" value="MFS"/>
    <property type="match status" value="1"/>
</dbReference>
<dbReference type="OrthoDB" id="9787026at2"/>